<evidence type="ECO:0000313" key="2">
    <source>
        <dbReference type="Proteomes" id="UP000001052"/>
    </source>
</evidence>
<proteinExistence type="predicted"/>
<dbReference type="RefSeq" id="WP_015751762.1">
    <property type="nucleotide sequence ID" value="NC_013223.1"/>
</dbReference>
<reference evidence="2" key="1">
    <citation type="submission" date="2009-09" db="EMBL/GenBank/DDBJ databases">
        <title>The complete chromosome of Desulfohalobium retbaense DSM 5692.</title>
        <authorList>
            <consortium name="US DOE Joint Genome Institute (JGI-PGF)"/>
            <person name="Lucas S."/>
            <person name="Copeland A."/>
            <person name="Lapidus A."/>
            <person name="Glavina del Rio T."/>
            <person name="Dalin E."/>
            <person name="Tice H."/>
            <person name="Bruce D."/>
            <person name="Goodwin L."/>
            <person name="Pitluck S."/>
            <person name="Kyrpides N."/>
            <person name="Mavromatis K."/>
            <person name="Ivanova N."/>
            <person name="Mikhailova N."/>
            <person name="Munk A.C."/>
            <person name="Brettin T."/>
            <person name="Detter J.C."/>
            <person name="Han C."/>
            <person name="Tapia R."/>
            <person name="Larimer F."/>
            <person name="Land M."/>
            <person name="Hauser L."/>
            <person name="Markowitz V."/>
            <person name="Cheng J.-F."/>
            <person name="Hugenholtz P."/>
            <person name="Woyke T."/>
            <person name="Wu D."/>
            <person name="Spring S."/>
            <person name="Klenk H.-P."/>
            <person name="Eisen J.A."/>
        </authorList>
    </citation>
    <scope>NUCLEOTIDE SEQUENCE [LARGE SCALE GENOMIC DNA]</scope>
    <source>
        <strain evidence="2">DSM 5692</strain>
    </source>
</reference>
<dbReference type="OrthoDB" id="5472014at2"/>
<dbReference type="HOGENOM" id="CLU_1508293_0_0_7"/>
<reference evidence="1 2" key="2">
    <citation type="journal article" date="2010" name="Stand. Genomic Sci.">
        <title>Complete genome sequence of Desulfohalobium retbaense type strain (HR(100)).</title>
        <authorList>
            <person name="Spring S."/>
            <person name="Nolan M."/>
            <person name="Lapidus A."/>
            <person name="Glavina Del Rio T."/>
            <person name="Copeland A."/>
            <person name="Tice H."/>
            <person name="Cheng J.F."/>
            <person name="Lucas S."/>
            <person name="Land M."/>
            <person name="Chen F."/>
            <person name="Bruce D."/>
            <person name="Goodwin L."/>
            <person name="Pitluck S."/>
            <person name="Ivanova N."/>
            <person name="Mavromatis K."/>
            <person name="Mikhailova N."/>
            <person name="Pati A."/>
            <person name="Chen A."/>
            <person name="Palaniappan K."/>
            <person name="Hauser L."/>
            <person name="Chang Y.J."/>
            <person name="Jeffries C.D."/>
            <person name="Munk C."/>
            <person name="Kiss H."/>
            <person name="Chain P."/>
            <person name="Han C."/>
            <person name="Brettin T."/>
            <person name="Detter J.C."/>
            <person name="Schuler E."/>
            <person name="Goker M."/>
            <person name="Rohde M."/>
            <person name="Bristow J."/>
            <person name="Eisen J.A."/>
            <person name="Markowitz V."/>
            <person name="Hugenholtz P."/>
            <person name="Kyrpides N.C."/>
            <person name="Klenk H.P."/>
        </authorList>
    </citation>
    <scope>NUCLEOTIDE SEQUENCE [LARGE SCALE GENOMIC DNA]</scope>
    <source>
        <strain evidence="1 2">DSM 5692</strain>
    </source>
</reference>
<name>C8X2G8_DESRD</name>
<sequence>MAEYNQDAIRDIRIGKPLDFDPPGEGPIPYLAGATLHVYTFYSGLQAQDVQAWTKGAIQYGVFIQDTIPFFLLDIAGFGELDMPLNIFWEPEEKQREFFEGNPTANAIPLVLADYPEAIVRAVRLIAIDPKIMFRIKETLFDQLTVYPTADSCTENLSTIFESFDSYEMRERTTLYAL</sequence>
<dbReference type="AlphaFoldDB" id="C8X2G8"/>
<gene>
    <name evidence="1" type="ordered locus">Dret_1327</name>
</gene>
<dbReference type="EMBL" id="CP001734">
    <property type="protein sequence ID" value="ACV68615.1"/>
    <property type="molecule type" value="Genomic_DNA"/>
</dbReference>
<evidence type="ECO:0000313" key="1">
    <source>
        <dbReference type="EMBL" id="ACV68615.1"/>
    </source>
</evidence>
<accession>C8X2G8</accession>
<keyword evidence="2" id="KW-1185">Reference proteome</keyword>
<protein>
    <submittedName>
        <fullName evidence="1">Uncharacterized protein</fullName>
    </submittedName>
</protein>
<dbReference type="Proteomes" id="UP000001052">
    <property type="component" value="Chromosome"/>
</dbReference>
<organism evidence="1 2">
    <name type="scientific">Desulfohalobium retbaense (strain ATCC 49708 / DSM 5692 / JCM 16813 / HR100)</name>
    <dbReference type="NCBI Taxonomy" id="485915"/>
    <lineage>
        <taxon>Bacteria</taxon>
        <taxon>Pseudomonadati</taxon>
        <taxon>Thermodesulfobacteriota</taxon>
        <taxon>Desulfovibrionia</taxon>
        <taxon>Desulfovibrionales</taxon>
        <taxon>Desulfohalobiaceae</taxon>
        <taxon>Desulfohalobium</taxon>
    </lineage>
</organism>
<dbReference type="KEGG" id="drt:Dret_1327"/>